<dbReference type="GO" id="GO:0005840">
    <property type="term" value="C:ribosome"/>
    <property type="evidence" value="ECO:0007669"/>
    <property type="project" value="InterPro"/>
</dbReference>
<proteinExistence type="predicted"/>
<sequence>KRVPLSPAPWTSDNVNCLLEYSDTVTSGPDGVTCIRYKYERGADEIPQYISPERLTLPDRRDSQSEDKASVTCKSRFELFTFIGDDTKEHAIEALHKAKFKFPGCWKINTLKKDVQDNSRFPKELEFHNAQESRLLKKVLEQSSRLKKILENPLRKTTCSQPSED</sequence>
<evidence type="ECO:0000313" key="1">
    <source>
        <dbReference type="EMBL" id="OBS59397.1"/>
    </source>
</evidence>
<dbReference type="GO" id="GO:0006412">
    <property type="term" value="P:translation"/>
    <property type="evidence" value="ECO:0007669"/>
    <property type="project" value="InterPro"/>
</dbReference>
<dbReference type="Gene3D" id="3.90.1170.10">
    <property type="entry name" value="Ribosomal protein L10e/L16"/>
    <property type="match status" value="1"/>
</dbReference>
<keyword evidence="2" id="KW-1185">Reference proteome</keyword>
<dbReference type="GO" id="GO:0003735">
    <property type="term" value="F:structural constituent of ribosome"/>
    <property type="evidence" value="ECO:0007669"/>
    <property type="project" value="InterPro"/>
</dbReference>
<feature type="non-terminal residue" evidence="1">
    <location>
        <position position="165"/>
    </location>
</feature>
<dbReference type="AlphaFoldDB" id="A0A1A6G1Y0"/>
<organism evidence="1 2">
    <name type="scientific">Neotoma lepida</name>
    <name type="common">Desert woodrat</name>
    <dbReference type="NCBI Taxonomy" id="56216"/>
    <lineage>
        <taxon>Eukaryota</taxon>
        <taxon>Metazoa</taxon>
        <taxon>Chordata</taxon>
        <taxon>Craniata</taxon>
        <taxon>Vertebrata</taxon>
        <taxon>Euteleostomi</taxon>
        <taxon>Mammalia</taxon>
        <taxon>Eutheria</taxon>
        <taxon>Euarchontoglires</taxon>
        <taxon>Glires</taxon>
        <taxon>Rodentia</taxon>
        <taxon>Myomorpha</taxon>
        <taxon>Muroidea</taxon>
        <taxon>Cricetidae</taxon>
        <taxon>Neotominae</taxon>
        <taxon>Neotoma</taxon>
    </lineage>
</organism>
<dbReference type="SUPFAM" id="SSF54686">
    <property type="entry name" value="Ribosomal protein L16p/L10e"/>
    <property type="match status" value="1"/>
</dbReference>
<dbReference type="EMBL" id="LZPO01108127">
    <property type="protein sequence ID" value="OBS59397.1"/>
    <property type="molecule type" value="Genomic_DNA"/>
</dbReference>
<accession>A0A1A6G1Y0</accession>
<gene>
    <name evidence="1" type="ORF">A6R68_09479</name>
</gene>
<reference evidence="1 2" key="1">
    <citation type="submission" date="2016-06" db="EMBL/GenBank/DDBJ databases">
        <title>The Draft Genome Sequence and Annotation of the Desert Woodrat Neotoma lepida.</title>
        <authorList>
            <person name="Campbell M."/>
            <person name="Oakeson K.F."/>
            <person name="Yandell M."/>
            <person name="Halpert J.R."/>
            <person name="Dearing D."/>
        </authorList>
    </citation>
    <scope>NUCLEOTIDE SEQUENCE [LARGE SCALE GENOMIC DNA]</scope>
    <source>
        <strain evidence="1">417</strain>
        <tissue evidence="1">Liver</tissue>
    </source>
</reference>
<comment type="caution">
    <text evidence="1">The sequence shown here is derived from an EMBL/GenBank/DDBJ whole genome shotgun (WGS) entry which is preliminary data.</text>
</comment>
<dbReference type="InterPro" id="IPR036920">
    <property type="entry name" value="Ribosomal_uL16_sf"/>
</dbReference>
<name>A0A1A6G1Y0_NEOLE</name>
<feature type="non-terminal residue" evidence="1">
    <location>
        <position position="1"/>
    </location>
</feature>
<protein>
    <submittedName>
        <fullName evidence="1">Uncharacterized protein</fullName>
    </submittedName>
</protein>
<evidence type="ECO:0000313" key="2">
    <source>
        <dbReference type="Proteomes" id="UP000092124"/>
    </source>
</evidence>
<dbReference type="Proteomes" id="UP000092124">
    <property type="component" value="Unassembled WGS sequence"/>
</dbReference>